<feature type="region of interest" description="Disordered" evidence="10">
    <location>
        <begin position="1147"/>
        <end position="1227"/>
    </location>
</feature>
<dbReference type="Proteomes" id="UP000694845">
    <property type="component" value="Unplaced"/>
</dbReference>
<dbReference type="Pfam" id="PF01424">
    <property type="entry name" value="R3H"/>
    <property type="match status" value="1"/>
</dbReference>
<dbReference type="RefSeq" id="XP_022100852.1">
    <property type="nucleotide sequence ID" value="XM_022245160.1"/>
</dbReference>
<keyword evidence="8" id="KW-0539">Nucleus</keyword>
<dbReference type="InterPro" id="IPR001650">
    <property type="entry name" value="Helicase_C-like"/>
</dbReference>
<dbReference type="CDD" id="cd18791">
    <property type="entry name" value="SF2_C_RHA"/>
    <property type="match status" value="1"/>
</dbReference>
<dbReference type="Gene3D" id="3.10.590.10">
    <property type="entry name" value="ph1033 like domains"/>
    <property type="match status" value="1"/>
</dbReference>
<accession>A0A8B7Z7B0</accession>
<dbReference type="FunFam" id="3.40.50.300:FF:000811">
    <property type="entry name" value="probable ATP-dependent RNA helicase YTHDC2"/>
    <property type="match status" value="1"/>
</dbReference>
<dbReference type="InterPro" id="IPR036867">
    <property type="entry name" value="R3H_dom_sf"/>
</dbReference>
<dbReference type="Pfam" id="PF04408">
    <property type="entry name" value="WHD_HA2"/>
    <property type="match status" value="1"/>
</dbReference>
<dbReference type="SMART" id="SM00487">
    <property type="entry name" value="DEXDc"/>
    <property type="match status" value="1"/>
</dbReference>
<dbReference type="KEGG" id="aplc:110984718"/>
<dbReference type="InterPro" id="IPR011709">
    <property type="entry name" value="DEAD-box_helicase_OB_fold"/>
</dbReference>
<dbReference type="GO" id="GO:0004386">
    <property type="term" value="F:helicase activity"/>
    <property type="evidence" value="ECO:0007669"/>
    <property type="project" value="UniProtKB-KW"/>
</dbReference>
<feature type="repeat" description="ANK" evidence="9">
    <location>
        <begin position="483"/>
        <end position="515"/>
    </location>
</feature>
<dbReference type="Gene3D" id="1.25.40.20">
    <property type="entry name" value="Ankyrin repeat-containing domain"/>
    <property type="match status" value="1"/>
</dbReference>
<feature type="domain" description="Helicase C-terminal" evidence="14">
    <location>
        <begin position="584"/>
        <end position="759"/>
    </location>
</feature>
<dbReference type="PROSITE" id="PS51194">
    <property type="entry name" value="HELICASE_CTER"/>
    <property type="match status" value="1"/>
</dbReference>
<dbReference type="PROSITE" id="PS50882">
    <property type="entry name" value="YTH"/>
    <property type="match status" value="1"/>
</dbReference>
<dbReference type="InterPro" id="IPR027417">
    <property type="entry name" value="P-loop_NTPase"/>
</dbReference>
<dbReference type="SMART" id="SM00248">
    <property type="entry name" value="ANK"/>
    <property type="match status" value="2"/>
</dbReference>
<evidence type="ECO:0000313" key="16">
    <source>
        <dbReference type="RefSeq" id="XP_022100852.1"/>
    </source>
</evidence>
<keyword evidence="6" id="KW-0067">ATP-binding</keyword>
<evidence type="ECO:0000259" key="12">
    <source>
        <dbReference type="PROSITE" id="PS51061"/>
    </source>
</evidence>
<dbReference type="PROSITE" id="PS51192">
    <property type="entry name" value="HELICASE_ATP_BIND_1"/>
    <property type="match status" value="1"/>
</dbReference>
<dbReference type="SUPFAM" id="SSF48403">
    <property type="entry name" value="Ankyrin repeat"/>
    <property type="match status" value="1"/>
</dbReference>
<evidence type="ECO:0000259" key="14">
    <source>
        <dbReference type="PROSITE" id="PS51194"/>
    </source>
</evidence>
<evidence type="ECO:0000256" key="1">
    <source>
        <dbReference type="ARBA" id="ARBA00004123"/>
    </source>
</evidence>
<dbReference type="SUPFAM" id="SSF82708">
    <property type="entry name" value="R3H domain"/>
    <property type="match status" value="1"/>
</dbReference>
<dbReference type="FunFam" id="1.20.120.1080:FF:000008">
    <property type="entry name" value="probable ATP-dependent RNA helicase YTHDC2"/>
    <property type="match status" value="1"/>
</dbReference>
<feature type="compositionally biased region" description="Polar residues" evidence="10">
    <location>
        <begin position="1202"/>
        <end position="1227"/>
    </location>
</feature>
<dbReference type="PANTHER" id="PTHR18934:SF213">
    <property type="entry name" value="3'-5' RNA HELICASE YTHDC2"/>
    <property type="match status" value="1"/>
</dbReference>
<dbReference type="InterPro" id="IPR002110">
    <property type="entry name" value="Ankyrin_rpt"/>
</dbReference>
<keyword evidence="7" id="KW-0694">RNA-binding</keyword>
<dbReference type="GO" id="GO:0005634">
    <property type="term" value="C:nucleus"/>
    <property type="evidence" value="ECO:0007669"/>
    <property type="project" value="UniProtKB-SubCell"/>
</dbReference>
<dbReference type="PROSITE" id="PS50297">
    <property type="entry name" value="ANK_REP_REGION"/>
    <property type="match status" value="1"/>
</dbReference>
<dbReference type="Gene3D" id="3.40.50.300">
    <property type="entry name" value="P-loop containing nucleotide triphosphate hydrolases"/>
    <property type="match status" value="2"/>
</dbReference>
<dbReference type="InterPro" id="IPR048333">
    <property type="entry name" value="HA2_WH"/>
</dbReference>
<keyword evidence="9" id="KW-0040">ANK repeat</keyword>
<keyword evidence="15" id="KW-1185">Reference proteome</keyword>
<comment type="subcellular location">
    <subcellularLocation>
        <location evidence="1">Nucleus</location>
    </subcellularLocation>
</comment>
<evidence type="ECO:0000313" key="15">
    <source>
        <dbReference type="Proteomes" id="UP000694845"/>
    </source>
</evidence>
<dbReference type="GeneID" id="110984718"/>
<dbReference type="InterPro" id="IPR011545">
    <property type="entry name" value="DEAD/DEAH_box_helicase_dom"/>
</dbReference>
<feature type="domain" description="Helicase ATP-binding" evidence="13">
    <location>
        <begin position="177"/>
        <end position="343"/>
    </location>
</feature>
<evidence type="ECO:0000256" key="6">
    <source>
        <dbReference type="ARBA" id="ARBA00022840"/>
    </source>
</evidence>
<evidence type="ECO:0000256" key="5">
    <source>
        <dbReference type="ARBA" id="ARBA00022806"/>
    </source>
</evidence>
<dbReference type="InterPro" id="IPR007502">
    <property type="entry name" value="Helicase-assoc_dom"/>
</dbReference>
<dbReference type="InterPro" id="IPR059023">
    <property type="entry name" value="RNA_hel_CTD"/>
</dbReference>
<feature type="domain" description="YTH" evidence="11">
    <location>
        <begin position="1281"/>
        <end position="1413"/>
    </location>
</feature>
<dbReference type="CTD" id="64848"/>
<dbReference type="CDD" id="cd21134">
    <property type="entry name" value="YTH"/>
    <property type="match status" value="1"/>
</dbReference>
<dbReference type="GO" id="GO:0016787">
    <property type="term" value="F:hydrolase activity"/>
    <property type="evidence" value="ECO:0007669"/>
    <property type="project" value="UniProtKB-KW"/>
</dbReference>
<feature type="domain" description="R3H" evidence="12">
    <location>
        <begin position="17"/>
        <end position="81"/>
    </location>
</feature>
<comment type="similarity">
    <text evidence="2">Belongs to the DEAD box helicase family. DEAH subfamily.</text>
</comment>
<name>A0A8B7Z7B0_ACAPL</name>
<dbReference type="Gene3D" id="3.30.1370.50">
    <property type="entry name" value="R3H-like domain"/>
    <property type="match status" value="1"/>
</dbReference>
<keyword evidence="5 16" id="KW-0347">Helicase</keyword>
<dbReference type="InterPro" id="IPR007275">
    <property type="entry name" value="YTH_domain"/>
</dbReference>
<feature type="region of interest" description="Disordered" evidence="10">
    <location>
        <begin position="1481"/>
        <end position="1553"/>
    </location>
</feature>
<dbReference type="InterPro" id="IPR001374">
    <property type="entry name" value="R3H_dom"/>
</dbReference>
<evidence type="ECO:0000256" key="2">
    <source>
        <dbReference type="ARBA" id="ARBA00008792"/>
    </source>
</evidence>
<protein>
    <submittedName>
        <fullName evidence="16">Probable ATP-dependent RNA helicase YTHDC2</fullName>
    </submittedName>
</protein>
<evidence type="ECO:0000259" key="11">
    <source>
        <dbReference type="PROSITE" id="PS50882"/>
    </source>
</evidence>
<sequence length="1553" mass="173753">MPKKKKENEESSKEVGEEVKIAVSIAVKEFRHDEGKKELEFPSSLSNAERKYIHLLAQSVGLKSKSKGKGASRYLTLYKKENTKQGSVTTFDLTRDSRNESHGLLQRFPVTQKEKQELQPRMERRVFGVTGGQARDIPKTTGRLNNGIPQIPPRRAPSDLDVFRQTLPVYQMRDEILQMMNRHRVSMICGETGSGKTTQVPQFILDECCQKKHSCRILCTQPRRLSALSIAERVATERGESIGQTVGYQIRLESRVSPKTLLTFCTNGVLLRTLMSGDNALQSVTHVIVDEVHERDRFCDFLLIQLREILVKQKHLRIILMSAALDTELFIRYFNNCPLLSVPGKIFDVEELFLEDALKCTGYTNDKMKKFMRDKAKLAKQTVELNEWYKERSATSVASTEQDDVVSKLSEELAAVSGLSRANSDKALLDASVDVADMPEWLIKAMDSALSDCWLKGKDESFDQLMHLILNENVSVDYTHSETSVTPLMLAAGRGKVEAVERLLSLGANPTHRASNDMTPVDWATKFNQADVVEILQAHITNMQVEVDDESHLIKDSVDISDEDKELLQAYHHSFDDERVDLNLIVSLLTYISEKSEEGAVLVFLPGYDDIVALRDILLNDEAKFADSNHYQVYTLHSSMQSSDQKKVFRKPASGVRKIVLSTNIAETSVTINDVVFVLDSGKVKEKSFDALTSVSMLKSNWISKASAKQRKGRAGRCRPGMCFHLMSRIRYKSLPDFQTPEILRLPLQELCLHTKLLAPINISVAEFLSKAPDPPAPLIVKNAVQLLKAIDAIDNWEDMTELGHHLADLPVEPRLGKMVLYSIVLKCLDPVLTIVCALAYRDPFLLPNHPSQKRAAMAVRKKYAATTFSDHMALLRAFQAWQRARSDGWEKAFCQRNFLSQATMEMIVGMRTQLLGQLRASGFVRARGPGDIRDLNTNSENWAVVKASLCAGMYPNIMKVDRKKSQLMTQTESKIRFHPNSVMHDTGNGQSTMHQAHVGIIRSLPTDWLIYEEMTRFQHHTSVRCATVISPLAVALFCGPSRLLPDALFQPDDNISNGTNQDESESDPEDEDRGQRAGLKLDDWIVLKADTEAANLALHLRQKWHTLFLRRMRMPAKPWAPGDEAVLRTIVKVLSNEEQSLGLQQPVGIGQRPKPMAMDHFNSTPPRKSMSNRFSKQSPSTIQTATKSETASTKDLEFRPSSGSSRQWNCASPSNQAKKPTFTKPASTLNASAPPFQGKAVYYHNSGVSSGINPSSSGRAYSSVSQTYRGLMANGSGNPVRFFIVKCNNAMNIDLSYSNGLWCVSPSTGQILSNAFKTSQAIFLIFSVQGSGQFEGFGRMTSDLQYKQTIDWRDSCMRNGAEFGVQWMKRASVSFDQTRAILNPWNDNLRVHVSRDGQELEPSVGQNLLQLWAQTTSCPGDEHLSMTCWGQEARGQRGHHLSLDTQHGIQSHSPQIMMHGQNWHGDTRLQPLAHSSPAYNQGPAAYCKKEVGPAGDGSTDDNQSTEGTVPKGQRWSIDDGSESGITAYECEYQSPDGFYPPQVPYSQDNYQT</sequence>
<reference evidence="16" key="1">
    <citation type="submission" date="2025-08" db="UniProtKB">
        <authorList>
            <consortium name="RefSeq"/>
        </authorList>
    </citation>
    <scope>IDENTIFICATION</scope>
</reference>
<dbReference type="GO" id="GO:0005524">
    <property type="term" value="F:ATP binding"/>
    <property type="evidence" value="ECO:0007669"/>
    <property type="project" value="UniProtKB-KW"/>
</dbReference>
<evidence type="ECO:0000256" key="3">
    <source>
        <dbReference type="ARBA" id="ARBA00022741"/>
    </source>
</evidence>
<dbReference type="Pfam" id="PF00270">
    <property type="entry name" value="DEAD"/>
    <property type="match status" value="1"/>
</dbReference>
<feature type="region of interest" description="Disordered" evidence="10">
    <location>
        <begin position="1050"/>
        <end position="1076"/>
    </location>
</feature>
<evidence type="ECO:0000256" key="8">
    <source>
        <dbReference type="ARBA" id="ARBA00023242"/>
    </source>
</evidence>
<dbReference type="SMART" id="SM00490">
    <property type="entry name" value="HELICc"/>
    <property type="match status" value="1"/>
</dbReference>
<evidence type="ECO:0000259" key="13">
    <source>
        <dbReference type="PROSITE" id="PS51192"/>
    </source>
</evidence>
<dbReference type="Pfam" id="PF26026">
    <property type="entry name" value="RNA_hel_CTD"/>
    <property type="match status" value="1"/>
</dbReference>
<feature type="compositionally biased region" description="Polar residues" evidence="10">
    <location>
        <begin position="1162"/>
        <end position="1192"/>
    </location>
</feature>
<dbReference type="GO" id="GO:0003677">
    <property type="term" value="F:DNA binding"/>
    <property type="evidence" value="ECO:0007669"/>
    <property type="project" value="UniProtKB-ARBA"/>
</dbReference>
<evidence type="ECO:0000256" key="7">
    <source>
        <dbReference type="ARBA" id="ARBA00022884"/>
    </source>
</evidence>
<dbReference type="PROSITE" id="PS51061">
    <property type="entry name" value="R3H"/>
    <property type="match status" value="1"/>
</dbReference>
<keyword evidence="4" id="KW-0378">Hydrolase</keyword>
<dbReference type="Pfam" id="PF04146">
    <property type="entry name" value="YTH"/>
    <property type="match status" value="1"/>
</dbReference>
<dbReference type="Pfam" id="PF21010">
    <property type="entry name" value="HA2_C"/>
    <property type="match status" value="1"/>
</dbReference>
<dbReference type="FunFam" id="3.40.50.300:FF:000284">
    <property type="entry name" value="probable ATP-dependent RNA helicase YTHDC2"/>
    <property type="match status" value="1"/>
</dbReference>
<keyword evidence="3" id="KW-0547">Nucleotide-binding</keyword>
<dbReference type="InterPro" id="IPR036770">
    <property type="entry name" value="Ankyrin_rpt-contain_sf"/>
</dbReference>
<evidence type="ECO:0000256" key="9">
    <source>
        <dbReference type="PROSITE-ProRule" id="PRU00023"/>
    </source>
</evidence>
<dbReference type="Pfam" id="PF00271">
    <property type="entry name" value="Helicase_C"/>
    <property type="match status" value="1"/>
</dbReference>
<dbReference type="Gene3D" id="1.20.120.1080">
    <property type="match status" value="1"/>
</dbReference>
<feature type="region of interest" description="Disordered" evidence="10">
    <location>
        <begin position="133"/>
        <end position="156"/>
    </location>
</feature>
<organism evidence="15 16">
    <name type="scientific">Acanthaster planci</name>
    <name type="common">Crown-of-thorns starfish</name>
    <dbReference type="NCBI Taxonomy" id="133434"/>
    <lineage>
        <taxon>Eukaryota</taxon>
        <taxon>Metazoa</taxon>
        <taxon>Echinodermata</taxon>
        <taxon>Eleutherozoa</taxon>
        <taxon>Asterozoa</taxon>
        <taxon>Asteroidea</taxon>
        <taxon>Valvatacea</taxon>
        <taxon>Valvatida</taxon>
        <taxon>Acanthasteridae</taxon>
        <taxon>Acanthaster</taxon>
    </lineage>
</organism>
<proteinExistence type="inferred from homology"/>
<dbReference type="SMART" id="SM00393">
    <property type="entry name" value="R3H"/>
    <property type="match status" value="1"/>
</dbReference>
<feature type="compositionally biased region" description="Acidic residues" evidence="10">
    <location>
        <begin position="1063"/>
        <end position="1073"/>
    </location>
</feature>
<dbReference type="SMART" id="SM00847">
    <property type="entry name" value="HA2"/>
    <property type="match status" value="1"/>
</dbReference>
<dbReference type="InterPro" id="IPR014001">
    <property type="entry name" value="Helicase_ATP-bd"/>
</dbReference>
<dbReference type="Pfam" id="PF12796">
    <property type="entry name" value="Ank_2"/>
    <property type="match status" value="1"/>
</dbReference>
<dbReference type="OrthoDB" id="6103986at2759"/>
<gene>
    <name evidence="16" type="primary">LOC110984718</name>
</gene>
<dbReference type="SUPFAM" id="SSF52540">
    <property type="entry name" value="P-loop containing nucleoside triphosphate hydrolases"/>
    <property type="match status" value="2"/>
</dbReference>
<dbReference type="FunFam" id="3.30.1370.50:FF:000002">
    <property type="entry name" value="Immunoglobulin mu DNA-binding protein 2"/>
    <property type="match status" value="1"/>
</dbReference>
<dbReference type="GO" id="GO:0003723">
    <property type="term" value="F:RNA binding"/>
    <property type="evidence" value="ECO:0007669"/>
    <property type="project" value="UniProtKB-KW"/>
</dbReference>
<dbReference type="PROSITE" id="PS50088">
    <property type="entry name" value="ANK_REPEAT"/>
    <property type="match status" value="1"/>
</dbReference>
<dbReference type="PANTHER" id="PTHR18934">
    <property type="entry name" value="ATP-DEPENDENT RNA HELICASE"/>
    <property type="match status" value="1"/>
</dbReference>
<evidence type="ECO:0000256" key="4">
    <source>
        <dbReference type="ARBA" id="ARBA00022801"/>
    </source>
</evidence>
<dbReference type="OMA" id="EWIKRAN"/>
<dbReference type="Pfam" id="PF07717">
    <property type="entry name" value="OB_NTP_bind"/>
    <property type="match status" value="1"/>
</dbReference>
<evidence type="ECO:0000256" key="10">
    <source>
        <dbReference type="SAM" id="MobiDB-lite"/>
    </source>
</evidence>